<dbReference type="OrthoDB" id="10042427at2759"/>
<evidence type="ECO:0008006" key="4">
    <source>
        <dbReference type="Google" id="ProtNLM"/>
    </source>
</evidence>
<dbReference type="Proteomes" id="UP000299102">
    <property type="component" value="Unassembled WGS sequence"/>
</dbReference>
<organism evidence="2 3">
    <name type="scientific">Eumeta variegata</name>
    <name type="common">Bagworm moth</name>
    <name type="synonym">Eumeta japonica</name>
    <dbReference type="NCBI Taxonomy" id="151549"/>
    <lineage>
        <taxon>Eukaryota</taxon>
        <taxon>Metazoa</taxon>
        <taxon>Ecdysozoa</taxon>
        <taxon>Arthropoda</taxon>
        <taxon>Hexapoda</taxon>
        <taxon>Insecta</taxon>
        <taxon>Pterygota</taxon>
        <taxon>Neoptera</taxon>
        <taxon>Endopterygota</taxon>
        <taxon>Lepidoptera</taxon>
        <taxon>Glossata</taxon>
        <taxon>Ditrysia</taxon>
        <taxon>Tineoidea</taxon>
        <taxon>Psychidae</taxon>
        <taxon>Oiketicinae</taxon>
        <taxon>Eumeta</taxon>
    </lineage>
</organism>
<dbReference type="Gene3D" id="3.30.420.10">
    <property type="entry name" value="Ribonuclease H-like superfamily/Ribonuclease H"/>
    <property type="match status" value="1"/>
</dbReference>
<accession>A0A4C1YXS2</accession>
<gene>
    <name evidence="2" type="ORF">EVAR_100108_1</name>
</gene>
<evidence type="ECO:0000256" key="1">
    <source>
        <dbReference type="SAM" id="MobiDB-lite"/>
    </source>
</evidence>
<evidence type="ECO:0000313" key="2">
    <source>
        <dbReference type="EMBL" id="GBP79145.1"/>
    </source>
</evidence>
<proteinExistence type="predicted"/>
<dbReference type="InterPro" id="IPR036397">
    <property type="entry name" value="RNaseH_sf"/>
</dbReference>
<dbReference type="EMBL" id="BGZK01001402">
    <property type="protein sequence ID" value="GBP79145.1"/>
    <property type="molecule type" value="Genomic_DNA"/>
</dbReference>
<name>A0A4C1YXS2_EUMVA</name>
<sequence length="156" mass="17535">MEGQKIELTGHPLYSIALAPNDFYLFLSVKNKLRGQLFSNHEEAVDAFKMHILEIPKSERKKAIKIVSAYAKVHETIMINNLKRRRGRRGGARTLSNGNLNIQFRRPPPGPRESSNLDDFSFPTEASVKLTAIVSDRRRGAARRIRGEAQPLCGAP</sequence>
<evidence type="ECO:0000313" key="3">
    <source>
        <dbReference type="Proteomes" id="UP000299102"/>
    </source>
</evidence>
<reference evidence="2 3" key="1">
    <citation type="journal article" date="2019" name="Commun. Biol.">
        <title>The bagworm genome reveals a unique fibroin gene that provides high tensile strength.</title>
        <authorList>
            <person name="Kono N."/>
            <person name="Nakamura H."/>
            <person name="Ohtoshi R."/>
            <person name="Tomita M."/>
            <person name="Numata K."/>
            <person name="Arakawa K."/>
        </authorList>
    </citation>
    <scope>NUCLEOTIDE SEQUENCE [LARGE SCALE GENOMIC DNA]</scope>
</reference>
<feature type="region of interest" description="Disordered" evidence="1">
    <location>
        <begin position="84"/>
        <end position="120"/>
    </location>
</feature>
<comment type="caution">
    <text evidence="2">The sequence shown here is derived from an EMBL/GenBank/DDBJ whole genome shotgun (WGS) entry which is preliminary data.</text>
</comment>
<dbReference type="AlphaFoldDB" id="A0A4C1YXS2"/>
<protein>
    <recommendedName>
        <fullName evidence="4">Mariner Mos1 transposase</fullName>
    </recommendedName>
</protein>
<dbReference type="GO" id="GO:0003676">
    <property type="term" value="F:nucleic acid binding"/>
    <property type="evidence" value="ECO:0007669"/>
    <property type="project" value="InterPro"/>
</dbReference>
<keyword evidence="3" id="KW-1185">Reference proteome</keyword>